<accession>A0AAW1M3B7</accession>
<evidence type="ECO:0008006" key="4">
    <source>
        <dbReference type="Google" id="ProtNLM"/>
    </source>
</evidence>
<reference evidence="2" key="1">
    <citation type="submission" date="2024-03" db="EMBL/GenBank/DDBJ databases">
        <title>WGS assembly of Saponaria officinalis var. Norfolk2.</title>
        <authorList>
            <person name="Jenkins J."/>
            <person name="Shu S."/>
            <person name="Grimwood J."/>
            <person name="Barry K."/>
            <person name="Goodstein D."/>
            <person name="Schmutz J."/>
            <person name="Leebens-Mack J."/>
            <person name="Osbourn A."/>
        </authorList>
    </citation>
    <scope>NUCLEOTIDE SEQUENCE [LARGE SCALE GENOMIC DNA]</scope>
    <source>
        <strain evidence="2">JIC</strain>
    </source>
</reference>
<evidence type="ECO:0000313" key="3">
    <source>
        <dbReference type="Proteomes" id="UP001443914"/>
    </source>
</evidence>
<dbReference type="PANTHER" id="PTHR33144:SF52">
    <property type="match status" value="1"/>
</dbReference>
<gene>
    <name evidence="2" type="ORF">RND81_03G045800</name>
</gene>
<dbReference type="EMBL" id="JBDFQZ010000003">
    <property type="protein sequence ID" value="KAK9740581.1"/>
    <property type="molecule type" value="Genomic_DNA"/>
</dbReference>
<feature type="region of interest" description="Disordered" evidence="1">
    <location>
        <begin position="309"/>
        <end position="332"/>
    </location>
</feature>
<sequence>MLMFDKLAGTMAKARSLRINLKSRERTDQTILDAENELLNFLLSKVWKYIDADGKRTRGKTVMPNVWNLPEGHRIVVEINKSNQPIRDEGGVLGHFCGTIVRNGGLCSLSYTRWDYLKKGNKGNNQTLILNEVQERFFYPKILEKWILKSIGHKWRDYKCYLKGIHYSDDANITELHNNCPDDVVQDQWISLGNFWRSDEGQDRIKEIAAEQEQSEMNINDDPVAQVLGKDQYGRVRGFSLGVKPSDLMEPYGGNLTSGLNMSTKEETTSIYLIRQLKEQMQLLEKHIVKQGKTINKLKRKIWNNDRNSSDLDHSEYISGESSSEGDYDIDNIENKVEDGRRKRLHYRRGDSGEERCRKTPMKVVVKLTGKEEKREI</sequence>
<dbReference type="AlphaFoldDB" id="A0AAW1M3B7"/>
<protein>
    <recommendedName>
        <fullName evidence="4">Transposase</fullName>
    </recommendedName>
</protein>
<organism evidence="2 3">
    <name type="scientific">Saponaria officinalis</name>
    <name type="common">Common soapwort</name>
    <name type="synonym">Lychnis saponaria</name>
    <dbReference type="NCBI Taxonomy" id="3572"/>
    <lineage>
        <taxon>Eukaryota</taxon>
        <taxon>Viridiplantae</taxon>
        <taxon>Streptophyta</taxon>
        <taxon>Embryophyta</taxon>
        <taxon>Tracheophyta</taxon>
        <taxon>Spermatophyta</taxon>
        <taxon>Magnoliopsida</taxon>
        <taxon>eudicotyledons</taxon>
        <taxon>Gunneridae</taxon>
        <taxon>Pentapetalae</taxon>
        <taxon>Caryophyllales</taxon>
        <taxon>Caryophyllaceae</taxon>
        <taxon>Caryophylleae</taxon>
        <taxon>Saponaria</taxon>
    </lineage>
</organism>
<evidence type="ECO:0000256" key="1">
    <source>
        <dbReference type="SAM" id="MobiDB-lite"/>
    </source>
</evidence>
<keyword evidence="3" id="KW-1185">Reference proteome</keyword>
<dbReference type="PANTHER" id="PTHR33144">
    <property type="entry name" value="OS10G0409366 PROTEIN-RELATED"/>
    <property type="match status" value="1"/>
</dbReference>
<proteinExistence type="predicted"/>
<dbReference type="Proteomes" id="UP001443914">
    <property type="component" value="Unassembled WGS sequence"/>
</dbReference>
<name>A0AAW1M3B7_SAPOF</name>
<evidence type="ECO:0000313" key="2">
    <source>
        <dbReference type="EMBL" id="KAK9740581.1"/>
    </source>
</evidence>
<comment type="caution">
    <text evidence="2">The sequence shown here is derived from an EMBL/GenBank/DDBJ whole genome shotgun (WGS) entry which is preliminary data.</text>
</comment>